<evidence type="ECO:0000313" key="1">
    <source>
        <dbReference type="EMBL" id="MFD1676020.1"/>
    </source>
</evidence>
<proteinExistence type="predicted"/>
<gene>
    <name evidence="1" type="ORF">ACFSB2_15050</name>
</gene>
<evidence type="ECO:0000313" key="2">
    <source>
        <dbReference type="Proteomes" id="UP001597079"/>
    </source>
</evidence>
<name>A0ABW4JJR8_9BACL</name>
<dbReference type="EMBL" id="JBHUCX010000041">
    <property type="protein sequence ID" value="MFD1676020.1"/>
    <property type="molecule type" value="Genomic_DNA"/>
</dbReference>
<protein>
    <submittedName>
        <fullName evidence="1">Uncharacterized protein</fullName>
    </submittedName>
</protein>
<organism evidence="1 2">
    <name type="scientific">Alicyclobacillus fodiniaquatilis</name>
    <dbReference type="NCBI Taxonomy" id="1661150"/>
    <lineage>
        <taxon>Bacteria</taxon>
        <taxon>Bacillati</taxon>
        <taxon>Bacillota</taxon>
        <taxon>Bacilli</taxon>
        <taxon>Bacillales</taxon>
        <taxon>Alicyclobacillaceae</taxon>
        <taxon>Alicyclobacillus</taxon>
    </lineage>
</organism>
<reference evidence="2" key="1">
    <citation type="journal article" date="2019" name="Int. J. Syst. Evol. Microbiol.">
        <title>The Global Catalogue of Microorganisms (GCM) 10K type strain sequencing project: providing services to taxonomists for standard genome sequencing and annotation.</title>
        <authorList>
            <consortium name="The Broad Institute Genomics Platform"/>
            <consortium name="The Broad Institute Genome Sequencing Center for Infectious Disease"/>
            <person name="Wu L."/>
            <person name="Ma J."/>
        </authorList>
    </citation>
    <scope>NUCLEOTIDE SEQUENCE [LARGE SCALE GENOMIC DNA]</scope>
    <source>
        <strain evidence="2">CGMCC 1.12286</strain>
    </source>
</reference>
<sequence length="91" mass="9746">MNWVRSTAKNFPTGVSTARVDVRFGSQTLNIGEIPDGPVKHILDCLHPILGGKEGSPNDMGIEQVTVMKGTDDLANDEIGITIWGGKNLIS</sequence>
<keyword evidence="2" id="KW-1185">Reference proteome</keyword>
<dbReference type="Proteomes" id="UP001597079">
    <property type="component" value="Unassembled WGS sequence"/>
</dbReference>
<comment type="caution">
    <text evidence="1">The sequence shown here is derived from an EMBL/GenBank/DDBJ whole genome shotgun (WGS) entry which is preliminary data.</text>
</comment>
<accession>A0ABW4JJR8</accession>